<feature type="compositionally biased region" description="Acidic residues" evidence="1">
    <location>
        <begin position="1147"/>
        <end position="1166"/>
    </location>
</feature>
<dbReference type="PANTHER" id="PTHR28196:SF1">
    <property type="entry name" value="NUCLEOLAR PROTEIN NET1-RELATED"/>
    <property type="match status" value="1"/>
</dbReference>
<feature type="compositionally biased region" description="Low complexity" evidence="1">
    <location>
        <begin position="283"/>
        <end position="308"/>
    </location>
</feature>
<feature type="region of interest" description="Disordered" evidence="1">
    <location>
        <begin position="147"/>
        <end position="347"/>
    </location>
</feature>
<feature type="compositionally biased region" description="Low complexity" evidence="1">
    <location>
        <begin position="440"/>
        <end position="452"/>
    </location>
</feature>
<comment type="caution">
    <text evidence="3">The sequence shown here is derived from an EMBL/GenBank/DDBJ whole genome shotgun (WGS) entry which is preliminary data.</text>
</comment>
<feature type="region of interest" description="Disordered" evidence="1">
    <location>
        <begin position="610"/>
        <end position="649"/>
    </location>
</feature>
<dbReference type="OrthoDB" id="6365676at2759"/>
<dbReference type="PANTHER" id="PTHR28196">
    <property type="entry name" value="NUCLEOLAR PROTEIN NET1-RELATED"/>
    <property type="match status" value="1"/>
</dbReference>
<feature type="compositionally biased region" description="Polar residues" evidence="1">
    <location>
        <begin position="687"/>
        <end position="722"/>
    </location>
</feature>
<dbReference type="GO" id="GO:0000183">
    <property type="term" value="P:rDNA heterochromatin formation"/>
    <property type="evidence" value="ECO:0007669"/>
    <property type="project" value="InterPro"/>
</dbReference>
<feature type="compositionally biased region" description="Polar residues" evidence="1">
    <location>
        <begin position="1084"/>
        <end position="1093"/>
    </location>
</feature>
<feature type="compositionally biased region" description="Polar residues" evidence="1">
    <location>
        <begin position="731"/>
        <end position="743"/>
    </location>
</feature>
<feature type="compositionally biased region" description="Polar residues" evidence="1">
    <location>
        <begin position="1109"/>
        <end position="1118"/>
    </location>
</feature>
<dbReference type="EMBL" id="JAGSYN010000142">
    <property type="protein sequence ID" value="KAG7663238.1"/>
    <property type="molecule type" value="Genomic_DNA"/>
</dbReference>
<dbReference type="RefSeq" id="XP_049263470.1">
    <property type="nucleotide sequence ID" value="XM_049407073.1"/>
</dbReference>
<dbReference type="GeneID" id="73470039"/>
<feature type="compositionally biased region" description="Basic and acidic residues" evidence="1">
    <location>
        <begin position="497"/>
        <end position="511"/>
    </location>
</feature>
<feature type="region of interest" description="Disordered" evidence="1">
    <location>
        <begin position="966"/>
        <end position="1333"/>
    </location>
</feature>
<feature type="compositionally biased region" description="Low complexity" evidence="1">
    <location>
        <begin position="829"/>
        <end position="842"/>
    </location>
</feature>
<dbReference type="Pfam" id="PF10407">
    <property type="entry name" value="Cytokin_check_N"/>
    <property type="match status" value="1"/>
</dbReference>
<organism evidence="3 4">
    <name type="scientific">[Candida] subhashii</name>
    <dbReference type="NCBI Taxonomy" id="561895"/>
    <lineage>
        <taxon>Eukaryota</taxon>
        <taxon>Fungi</taxon>
        <taxon>Dikarya</taxon>
        <taxon>Ascomycota</taxon>
        <taxon>Saccharomycotina</taxon>
        <taxon>Pichiomycetes</taxon>
        <taxon>Debaryomycetaceae</taxon>
        <taxon>Spathaspora</taxon>
    </lineage>
</organism>
<feature type="compositionally biased region" description="Polar residues" evidence="1">
    <location>
        <begin position="309"/>
        <end position="318"/>
    </location>
</feature>
<feature type="compositionally biased region" description="Polar residues" evidence="1">
    <location>
        <begin position="1019"/>
        <end position="1038"/>
    </location>
</feature>
<reference evidence="3 4" key="1">
    <citation type="journal article" date="2021" name="DNA Res.">
        <title>Genome analysis of Candida subhashii reveals its hybrid nature and dual mitochondrial genome conformations.</title>
        <authorList>
            <person name="Mixao V."/>
            <person name="Hegedusova E."/>
            <person name="Saus E."/>
            <person name="Pryszcz L.P."/>
            <person name="Cillingova A."/>
            <person name="Nosek J."/>
            <person name="Gabaldon T."/>
        </authorList>
    </citation>
    <scope>NUCLEOTIDE SEQUENCE [LARGE SCALE GENOMIC DNA]</scope>
    <source>
        <strain evidence="3 4">CBS 10753</strain>
    </source>
</reference>
<feature type="region of interest" description="Disordered" evidence="1">
    <location>
        <begin position="367"/>
        <end position="396"/>
    </location>
</feature>
<feature type="region of interest" description="Disordered" evidence="1">
    <location>
        <begin position="905"/>
        <end position="949"/>
    </location>
</feature>
<evidence type="ECO:0000256" key="1">
    <source>
        <dbReference type="SAM" id="MobiDB-lite"/>
    </source>
</evidence>
<evidence type="ECO:0000313" key="4">
    <source>
        <dbReference type="Proteomes" id="UP000694255"/>
    </source>
</evidence>
<name>A0A8J5QJF3_9ASCO</name>
<feature type="domain" description="Nucleolar protein Dnt1-like N-terminal" evidence="2">
    <location>
        <begin position="29"/>
        <end position="97"/>
    </location>
</feature>
<proteinExistence type="predicted"/>
<dbReference type="InterPro" id="IPR018844">
    <property type="entry name" value="Dnt1-like_N"/>
</dbReference>
<dbReference type="InterPro" id="IPR043185">
    <property type="entry name" value="Net1/Tof2"/>
</dbReference>
<evidence type="ECO:0000313" key="3">
    <source>
        <dbReference type="EMBL" id="KAG7663238.1"/>
    </source>
</evidence>
<feature type="region of interest" description="Disordered" evidence="1">
    <location>
        <begin position="412"/>
        <end position="515"/>
    </location>
</feature>
<feature type="compositionally biased region" description="Polar residues" evidence="1">
    <location>
        <begin position="670"/>
        <end position="680"/>
    </location>
</feature>
<feature type="compositionally biased region" description="Low complexity" evidence="1">
    <location>
        <begin position="933"/>
        <end position="949"/>
    </location>
</feature>
<protein>
    <recommendedName>
        <fullName evidence="2">Nucleolar protein Dnt1-like N-terminal domain-containing protein</fullName>
    </recommendedName>
</protein>
<feature type="compositionally biased region" description="Basic and acidic residues" evidence="1">
    <location>
        <begin position="453"/>
        <end position="463"/>
    </location>
</feature>
<gene>
    <name evidence="3" type="ORF">J8A68_003238</name>
</gene>
<dbReference type="Proteomes" id="UP000694255">
    <property type="component" value="Unassembled WGS sequence"/>
</dbReference>
<feature type="compositionally biased region" description="Basic and acidic residues" evidence="1">
    <location>
        <begin position="987"/>
        <end position="996"/>
    </location>
</feature>
<feature type="compositionally biased region" description="Polar residues" evidence="1">
    <location>
        <begin position="1180"/>
        <end position="1219"/>
    </location>
</feature>
<feature type="compositionally biased region" description="Acidic residues" evidence="1">
    <location>
        <begin position="258"/>
        <end position="280"/>
    </location>
</feature>
<sequence>MSKLKLQVVIIPLYSAHEPTNRLDKLVSKRFLHLADPTIQLNDVKQQVETRYKKLYPEEESLQIVGFQDTNLCDLDPEYTLSDVFESGDVLRITVRNQFKRKSISPFNTSLQATETTPVPHNAPILTAGSDFISSRKRTQEYFDKADSHLPVKHSKPNSPVSSPQRGDHVVSSPVALLPPQTTEDRTIPQKKGGVPSAAAVATTEGNGKRITSGMLSIPPQTQLEKEIISRGRGRPPKDGTRTKSRILDSDSSVDSVPESEESSESEEEEISEVDLDYSEMNESFVVSSESQESAVASESSAVASESEQMTQVESEVSTPPELTRAESKVSESKQAPPKSKSDITVEKKAGKDFLAKSEILRMFKSKIPNSRGRTEEIINKPNPKPKPATPEFLDPKSEAVLRRLAVNMVDADVDLSLGRGSRRAAAPTSLKDVDDLQARRLSSRASPPSSRTNERKRSEKRQSPASPKKKSSPVVKEVKPKVTPKSEGSKVKKQILSKEKKHSSSDVVHIDDDESTPIETGYQIIDDTKAGKLERTQLKLKSFEQTLRALQTDDGSSLKVMPKGLASGIDEDKRDYENLIVDSRLILVDKDKRDYNYSIEFIPHESLTPKASRAASPKKSKSPVSNAIPDKLKVDNDPPSPLKSKSPIVKTVIDTVEAGINGKSEVTKDQSPLPQSTGPISKDTADASNTASNKQSEVAKTQSTLKSKSPISKVTNDALQTETKDKSDSNKNQIQMVTLSIDKTNKTTKESGGSQSRIATLTLPKDSVSDVEPEQPQPIPAEESVAKDTVQEREPIEEPHDSPPSGPDLFVDAEIDYVVTDDESISISDSVSDSVQGVGSTMKVTGSENASANDSEVIEISDEENNEKETNASARQSIKKIFGAQRQSTFGELLAKSTAHKDVVNGHKQVSSPINKSNDVSPLKNLSHIPISDSSKSVVPPVSEKASPTPASALINLALNDSSIPDIFKPKGMSMSPSAVFRAHSPIKENQKSLPKETFVNTPRVSPLRTADSRAKQPANSPTDPRNRPQLSKTPSADENGKSKSPDVSSNGRPPSATGPGKVSPASFFTRTVPPGNKEDSPTKQSGTSFASKISFFDLWPSKPTGAKNATPTNSGSKAAFALNKSGSSGQEKDTVSTSRKRELEDSSSGESSEEDASSSESEGEEGSKTKKPRLIATAPSTIRRSQSPLFTSTTPSVSNVQDKLSSIANQASVNTPVTEKRATASPKPTAPASALKTPLLNSLTDLANRGLPDVRDKEGAAATQGTATEKKNAEGNPSSDEEEESSGDSSSSDGEEEEVGNEDGKFLSLKSVKEDQPKKKKVGLFSSLLRR</sequence>
<feature type="region of interest" description="Disordered" evidence="1">
    <location>
        <begin position="662"/>
        <end position="811"/>
    </location>
</feature>
<feature type="compositionally biased region" description="Basic and acidic residues" evidence="1">
    <location>
        <begin position="224"/>
        <end position="249"/>
    </location>
</feature>
<feature type="compositionally biased region" description="Polar residues" evidence="1">
    <location>
        <begin position="909"/>
        <end position="921"/>
    </location>
</feature>
<feature type="compositionally biased region" description="Basic and acidic residues" evidence="1">
    <location>
        <begin position="1132"/>
        <end position="1146"/>
    </location>
</feature>
<keyword evidence="4" id="KW-1185">Reference proteome</keyword>
<feature type="region of interest" description="Disordered" evidence="1">
    <location>
        <begin position="829"/>
        <end position="857"/>
    </location>
</feature>
<evidence type="ECO:0000259" key="2">
    <source>
        <dbReference type="Pfam" id="PF10407"/>
    </source>
</evidence>
<feature type="compositionally biased region" description="Polar residues" evidence="1">
    <location>
        <begin position="751"/>
        <end position="760"/>
    </location>
</feature>
<accession>A0A8J5QJF3</accession>
<feature type="compositionally biased region" description="Polar residues" evidence="1">
    <location>
        <begin position="843"/>
        <end position="855"/>
    </location>
</feature>
<feature type="compositionally biased region" description="Low complexity" evidence="1">
    <location>
        <begin position="1225"/>
        <end position="1242"/>
    </location>
</feature>
<feature type="compositionally biased region" description="Basic and acidic residues" evidence="1">
    <location>
        <begin position="785"/>
        <end position="802"/>
    </location>
</feature>